<dbReference type="PANTHER" id="PTHR11931">
    <property type="entry name" value="PHOSPHOGLYCERATE MUTASE"/>
    <property type="match status" value="1"/>
</dbReference>
<proteinExistence type="predicted"/>
<protein>
    <submittedName>
        <fullName evidence="2">Transmembrane protein 209</fullName>
    </submittedName>
</protein>
<evidence type="ECO:0000313" key="2">
    <source>
        <dbReference type="WBParaSite" id="MCU_009320-RA"/>
    </source>
</evidence>
<dbReference type="InterPro" id="IPR029033">
    <property type="entry name" value="His_PPase_superfam"/>
</dbReference>
<dbReference type="NCBIfam" id="TIGR01258">
    <property type="entry name" value="pgm_1"/>
    <property type="match status" value="1"/>
</dbReference>
<dbReference type="SUPFAM" id="SSF53254">
    <property type="entry name" value="Phosphoglycerate mutase-like"/>
    <property type="match status" value="1"/>
</dbReference>
<sequence length="94" mass="10885">MYGALQGLTKDETASTHGDTQVRLWRRSYDIPPPALGLTDSLSPEYDPRYNLLDKHILPKTECLKDTVKRVLPFWHDEIVPSIKVSVYIFHIYL</sequence>
<evidence type="ECO:0000256" key="1">
    <source>
        <dbReference type="SAM" id="MobiDB-lite"/>
    </source>
</evidence>
<dbReference type="GO" id="GO:0006096">
    <property type="term" value="P:glycolytic process"/>
    <property type="evidence" value="ECO:0007669"/>
    <property type="project" value="InterPro"/>
</dbReference>
<organism evidence="2">
    <name type="scientific">Mesocestoides corti</name>
    <name type="common">Flatworm</name>
    <dbReference type="NCBI Taxonomy" id="53468"/>
    <lineage>
        <taxon>Eukaryota</taxon>
        <taxon>Metazoa</taxon>
        <taxon>Spiralia</taxon>
        <taxon>Lophotrochozoa</taxon>
        <taxon>Platyhelminthes</taxon>
        <taxon>Cestoda</taxon>
        <taxon>Eucestoda</taxon>
        <taxon>Cyclophyllidea</taxon>
        <taxon>Mesocestoididae</taxon>
        <taxon>Mesocestoides</taxon>
    </lineage>
</organism>
<feature type="region of interest" description="Disordered" evidence="1">
    <location>
        <begin position="1"/>
        <end position="20"/>
    </location>
</feature>
<dbReference type="WBParaSite" id="MCU_009320-RA">
    <property type="protein sequence ID" value="MCU_009320-RA"/>
    <property type="gene ID" value="MCU_009320"/>
</dbReference>
<dbReference type="AlphaFoldDB" id="A0A5K3FNW7"/>
<accession>A0A5K3FNW7</accession>
<dbReference type="InterPro" id="IPR005952">
    <property type="entry name" value="Phosphogly_mut1"/>
</dbReference>
<dbReference type="Gene3D" id="3.40.50.1240">
    <property type="entry name" value="Phosphoglycerate mutase-like"/>
    <property type="match status" value="1"/>
</dbReference>
<dbReference type="GO" id="GO:0016868">
    <property type="term" value="F:intramolecular phosphotransferase activity"/>
    <property type="evidence" value="ECO:0007669"/>
    <property type="project" value="InterPro"/>
</dbReference>
<name>A0A5K3FNW7_MESCO</name>
<reference evidence="2" key="1">
    <citation type="submission" date="2019-11" db="UniProtKB">
        <authorList>
            <consortium name="WormBaseParasite"/>
        </authorList>
    </citation>
    <scope>IDENTIFICATION</scope>
</reference>